<sequence length="177" mass="19552">MTDTALRKAVLDRLDRLDRLVGKEDDPESLLPIARSELHRLSEGLLFLLDEHQPDDDGRCPTCTGTTRSNPWPCTVWQTAHQHLIAHRDDERGRSGDDSTEAHESEPIAKHLSEASDVSVIPEPIVAATGPGPSDWDTGEFTRPNLTTAPQQPPTQLSGQLETDHTKIYRAAVVSLH</sequence>
<dbReference type="EMBL" id="BAAARA010000008">
    <property type="protein sequence ID" value="GAA2348662.1"/>
    <property type="molecule type" value="Genomic_DNA"/>
</dbReference>
<accession>A0ABN3GCJ4</accession>
<dbReference type="RefSeq" id="WP_344131285.1">
    <property type="nucleotide sequence ID" value="NZ_BAAARA010000008.1"/>
</dbReference>
<name>A0ABN3GCJ4_9PSEU</name>
<gene>
    <name evidence="2" type="ORF">GCM10009854_27550</name>
</gene>
<feature type="compositionally biased region" description="Polar residues" evidence="1">
    <location>
        <begin position="144"/>
        <end position="160"/>
    </location>
</feature>
<comment type="caution">
    <text evidence="2">The sequence shown here is derived from an EMBL/GenBank/DDBJ whole genome shotgun (WGS) entry which is preliminary data.</text>
</comment>
<keyword evidence="3" id="KW-1185">Reference proteome</keyword>
<evidence type="ECO:0000256" key="1">
    <source>
        <dbReference type="SAM" id="MobiDB-lite"/>
    </source>
</evidence>
<dbReference type="Proteomes" id="UP001501218">
    <property type="component" value="Unassembled WGS sequence"/>
</dbReference>
<evidence type="ECO:0000313" key="3">
    <source>
        <dbReference type="Proteomes" id="UP001501218"/>
    </source>
</evidence>
<feature type="compositionally biased region" description="Basic and acidic residues" evidence="1">
    <location>
        <begin position="88"/>
        <end position="114"/>
    </location>
</feature>
<feature type="region of interest" description="Disordered" evidence="1">
    <location>
        <begin position="88"/>
        <end position="160"/>
    </location>
</feature>
<evidence type="ECO:0000313" key="2">
    <source>
        <dbReference type="EMBL" id="GAA2348662.1"/>
    </source>
</evidence>
<proteinExistence type="predicted"/>
<protein>
    <submittedName>
        <fullName evidence="2">Uncharacterized protein</fullName>
    </submittedName>
</protein>
<organism evidence="2 3">
    <name type="scientific">Saccharopolyspora halophila</name>
    <dbReference type="NCBI Taxonomy" id="405551"/>
    <lineage>
        <taxon>Bacteria</taxon>
        <taxon>Bacillati</taxon>
        <taxon>Actinomycetota</taxon>
        <taxon>Actinomycetes</taxon>
        <taxon>Pseudonocardiales</taxon>
        <taxon>Pseudonocardiaceae</taxon>
        <taxon>Saccharopolyspora</taxon>
    </lineage>
</organism>
<reference evidence="2 3" key="1">
    <citation type="journal article" date="2019" name="Int. J. Syst. Evol. Microbiol.">
        <title>The Global Catalogue of Microorganisms (GCM) 10K type strain sequencing project: providing services to taxonomists for standard genome sequencing and annotation.</title>
        <authorList>
            <consortium name="The Broad Institute Genomics Platform"/>
            <consortium name="The Broad Institute Genome Sequencing Center for Infectious Disease"/>
            <person name="Wu L."/>
            <person name="Ma J."/>
        </authorList>
    </citation>
    <scope>NUCLEOTIDE SEQUENCE [LARGE SCALE GENOMIC DNA]</scope>
    <source>
        <strain evidence="2 3">JCM 16221</strain>
    </source>
</reference>